<keyword evidence="6" id="KW-0175">Coiled coil</keyword>
<evidence type="ECO:0000256" key="3">
    <source>
        <dbReference type="ARBA" id="ARBA00022490"/>
    </source>
</evidence>
<dbReference type="GO" id="GO:0005829">
    <property type="term" value="C:cytosol"/>
    <property type="evidence" value="ECO:0007669"/>
    <property type="project" value="TreeGrafter"/>
</dbReference>
<evidence type="ECO:0000256" key="6">
    <source>
        <dbReference type="SAM" id="Coils"/>
    </source>
</evidence>
<dbReference type="GO" id="GO:0000049">
    <property type="term" value="F:tRNA binding"/>
    <property type="evidence" value="ECO:0007669"/>
    <property type="project" value="TreeGrafter"/>
</dbReference>
<dbReference type="InterPro" id="IPR056165">
    <property type="entry name" value="Beta-prop_ELP1_2nd"/>
</dbReference>
<dbReference type="Pfam" id="PF23936">
    <property type="entry name" value="HB_ELP1"/>
    <property type="match status" value="1"/>
</dbReference>
<evidence type="ECO:0000259" key="9">
    <source>
        <dbReference type="Pfam" id="PF23797"/>
    </source>
</evidence>
<evidence type="ECO:0000259" key="8">
    <source>
        <dbReference type="Pfam" id="PF04762"/>
    </source>
</evidence>
<organism evidence="12 13">
    <name type="scientific">Psylliodes chrysocephalus</name>
    <dbReference type="NCBI Taxonomy" id="3402493"/>
    <lineage>
        <taxon>Eukaryota</taxon>
        <taxon>Metazoa</taxon>
        <taxon>Ecdysozoa</taxon>
        <taxon>Arthropoda</taxon>
        <taxon>Hexapoda</taxon>
        <taxon>Insecta</taxon>
        <taxon>Pterygota</taxon>
        <taxon>Neoptera</taxon>
        <taxon>Endopterygota</taxon>
        <taxon>Coleoptera</taxon>
        <taxon>Polyphaga</taxon>
        <taxon>Cucujiformia</taxon>
        <taxon>Chrysomeloidea</taxon>
        <taxon>Chrysomelidae</taxon>
        <taxon>Galerucinae</taxon>
        <taxon>Alticini</taxon>
        <taxon>Psylliodes</taxon>
    </lineage>
</organism>
<protein>
    <recommendedName>
        <fullName evidence="5">Elongator complex protein 1</fullName>
    </recommendedName>
</protein>
<evidence type="ECO:0000256" key="5">
    <source>
        <dbReference type="PIRNR" id="PIRNR017233"/>
    </source>
</evidence>
<dbReference type="InterPro" id="IPR056169">
    <property type="entry name" value="HB_ELP1"/>
</dbReference>
<dbReference type="GO" id="GO:0002926">
    <property type="term" value="P:tRNA wobble base 5-methoxycarbonylmethyl-2-thiouridinylation"/>
    <property type="evidence" value="ECO:0007669"/>
    <property type="project" value="TreeGrafter"/>
</dbReference>
<feature type="domain" description="ELP1 first N-terminal beta-propeller" evidence="8">
    <location>
        <begin position="55"/>
        <end position="330"/>
    </location>
</feature>
<evidence type="ECO:0000256" key="7">
    <source>
        <dbReference type="SAM" id="MobiDB-lite"/>
    </source>
</evidence>
<dbReference type="Pfam" id="PF04762">
    <property type="entry name" value="Beta-prop_ELP1_1st"/>
    <property type="match status" value="1"/>
</dbReference>
<comment type="pathway">
    <text evidence="1">tRNA modification; 5-methoxycarbonylmethyl-2-thiouridine-tRNA biosynthesis.</text>
</comment>
<dbReference type="OrthoDB" id="40048at2759"/>
<evidence type="ECO:0000313" key="12">
    <source>
        <dbReference type="EMBL" id="CAH1113814.1"/>
    </source>
</evidence>
<evidence type="ECO:0000259" key="11">
    <source>
        <dbReference type="Pfam" id="PF23936"/>
    </source>
</evidence>
<dbReference type="SUPFAM" id="SSF69322">
    <property type="entry name" value="Tricorn protease domain 2"/>
    <property type="match status" value="1"/>
</dbReference>
<dbReference type="PANTHER" id="PTHR12747:SF0">
    <property type="entry name" value="ELONGATOR COMPLEX PROTEIN 1"/>
    <property type="match status" value="1"/>
</dbReference>
<feature type="compositionally biased region" description="Polar residues" evidence="7">
    <location>
        <begin position="1072"/>
        <end position="1095"/>
    </location>
</feature>
<evidence type="ECO:0000313" key="13">
    <source>
        <dbReference type="Proteomes" id="UP001153636"/>
    </source>
</evidence>
<accession>A0A9P0D8C5</accession>
<dbReference type="InterPro" id="IPR056164">
    <property type="entry name" value="Beta-prop_ELP1_1st"/>
</dbReference>
<dbReference type="GO" id="GO:0005634">
    <property type="term" value="C:nucleus"/>
    <property type="evidence" value="ECO:0007669"/>
    <property type="project" value="UniProtKB-SubCell"/>
</dbReference>
<proteinExistence type="inferred from homology"/>
<evidence type="ECO:0000256" key="1">
    <source>
        <dbReference type="ARBA" id="ARBA00005043"/>
    </source>
</evidence>
<dbReference type="Proteomes" id="UP001153636">
    <property type="component" value="Chromosome 7"/>
</dbReference>
<name>A0A9P0D8C5_9CUCU</name>
<dbReference type="AlphaFoldDB" id="A0A9P0D8C5"/>
<keyword evidence="3 5" id="KW-0963">Cytoplasm</keyword>
<keyword evidence="13" id="KW-1185">Reference proteome</keyword>
<gene>
    <name evidence="12" type="ORF">PSYICH_LOCUS13155</name>
</gene>
<evidence type="ECO:0000259" key="10">
    <source>
        <dbReference type="Pfam" id="PF23925"/>
    </source>
</evidence>
<comment type="subcellular location">
    <subcellularLocation>
        <location evidence="5">Cytoplasm</location>
    </subcellularLocation>
    <subcellularLocation>
        <location evidence="5">Nucleus</location>
    </subcellularLocation>
</comment>
<dbReference type="InterPro" id="IPR056167">
    <property type="entry name" value="A-sol_ELP1"/>
</dbReference>
<comment type="similarity">
    <text evidence="2 5">Belongs to the ELP1/IKA1 family.</text>
</comment>
<feature type="domain" description="ELP1 N-terminal second beta-propeller" evidence="9">
    <location>
        <begin position="537"/>
        <end position="607"/>
    </location>
</feature>
<dbReference type="PIRSF" id="PIRSF017233">
    <property type="entry name" value="IKAP"/>
    <property type="match status" value="1"/>
</dbReference>
<dbReference type="Pfam" id="PF23797">
    <property type="entry name" value="Beta-prop_ELP1_2nd"/>
    <property type="match status" value="1"/>
</dbReference>
<dbReference type="PANTHER" id="PTHR12747">
    <property type="entry name" value="ELONGATOR COMPLEX PROTEIN 1"/>
    <property type="match status" value="1"/>
</dbReference>
<feature type="domain" description="ELP1 three-helical bundle" evidence="11">
    <location>
        <begin position="1007"/>
        <end position="1175"/>
    </location>
</feature>
<feature type="domain" description="ELP1 alpha-solenoid" evidence="10">
    <location>
        <begin position="635"/>
        <end position="823"/>
    </location>
</feature>
<dbReference type="GO" id="GO:0033588">
    <property type="term" value="C:elongator holoenzyme complex"/>
    <property type="evidence" value="ECO:0007669"/>
    <property type="project" value="InterPro"/>
</dbReference>
<keyword evidence="4" id="KW-0819">tRNA processing</keyword>
<reference evidence="12" key="1">
    <citation type="submission" date="2022-01" db="EMBL/GenBank/DDBJ databases">
        <authorList>
            <person name="King R."/>
        </authorList>
    </citation>
    <scope>NUCLEOTIDE SEQUENCE</scope>
</reference>
<dbReference type="Pfam" id="PF23925">
    <property type="entry name" value="A-sol_ELP1"/>
    <property type="match status" value="1"/>
</dbReference>
<dbReference type="EMBL" id="OV651819">
    <property type="protein sequence ID" value="CAH1113814.1"/>
    <property type="molecule type" value="Genomic_DNA"/>
</dbReference>
<comment type="function">
    <text evidence="5">Component of the elongator complex which is required for multiple tRNA modifications, including mcm5U (5-methoxycarbonylmethyl uridine), mcm5s2U (5-methoxycarbonylmethyl-2-thiouridine), and ncm5U (5-carbamoylmethyl uridine). The elongator complex catalyzes formation of carboxymethyluridine in the wobble base at position 34 in tRNAs.</text>
</comment>
<dbReference type="InterPro" id="IPR006849">
    <property type="entry name" value="Elp1"/>
</dbReference>
<evidence type="ECO:0000256" key="2">
    <source>
        <dbReference type="ARBA" id="ARBA00006086"/>
    </source>
</evidence>
<feature type="region of interest" description="Disordered" evidence="7">
    <location>
        <begin position="1061"/>
        <end position="1106"/>
    </location>
</feature>
<evidence type="ECO:0000256" key="4">
    <source>
        <dbReference type="ARBA" id="ARBA00022694"/>
    </source>
</evidence>
<keyword evidence="5" id="KW-0539">Nucleus</keyword>
<sequence length="1223" mass="142046">MDNIEELYCYSIKVKLENPKAPVVFDYAEGLVCAISDNLLIVYDENDSSETGIVHKIDTQTDRLKYVKYLTVYNIVFLATENQLMLYDIDLRKVLVRRNTDKNIVELSWNPLETLFVVIDLDNDVTTYSYTKNFIDQKDKIKLSVQAPVPVLVGWGSQKTQFQGPKQIRHSGSLELKAQDETSRAPPKISWRGNSELFVVNYLQDDQRFLKVFNTELQPLNMSEAYLNLQQPVAFMGQGQCIASCAVKNGQNQLVIFEKNCKVKAEFDLPNIPGSIKKLLYHPIMNMLAIAFFDENNNNFINIYLFSNGEWFLKQQLYYPPERILHDFCWLNLQENLFTTCKMVVFTSRDVEYHYFRFLISRCPLSGTVAVVNGRNLEFYLYDKKITPPPIYYDSFGHSKPINRVLFHPTNRVCIIIDSFNHIKVIDITKDGRLEVLGSVADYSFQGIVKLHSIEWSRDIVEVLFLNEAGSEPIFTKIGDISIYVRVDENINDPCIKLPYNDTPLVVSFKHLDNASKYIYLTKHEVLQNDIYIDYEFALSAYKDFTVNDSVVCTGVTSLYIFDGYLIFTHSSAKLYCIRLKDHTLYTSPIYLNKIFSREIEQGATIVACTNLLFPQIILQLPRGNIETIGCKLITIDVVEGMLKKNQWAEVLQILRTEKVNWNVLIDLNPERFREHIEDFVRAAKNNTMLSNIVTEFNTKENCFETFYKNYSPNDFQNRNFDKKVIIEDILNYLVTTDCINNLSSIVATQQKHISLKAALKSIKDIYEANKQENEKVCSKTIKQLLIQEHFKDVENAAYNLYDLDFLTLVYHNSLEDPKIYEPEIRNYKTMGPMERRFKMSLRGRNLTSSIKYLLRSDTVEESYITNFVIKNRLEDIAYFSLDDYHKHFMLISELYANRLSILKRHTEAGVILKRAGRYKEALLEYKKGLDWREITSICTLLNLSEEESKKVYVDVAAELVKGKLLDDAVIVLETYGKNYRAAIDVLVEHNSFRKAICLAETYRENDLIVNVILPKLSEYISILNEKIDTYRKEFEAHSDRLNVIRKERANKLHAVATGQYDDDDDLYPETETGTFRSGSKASSQQTSKSRASTMSSKNKRKEERKKIDLKQGGFYEDIAIIRVLHMMYNEVFDFGCEIKEICLICHYNNLNVARKLHNRLGELQYLMIRRIPEIWSDVFVNEEDQNEFVVAAVIQNKQDLDPQYRAPPSIQKAESWKLEIFS</sequence>
<feature type="coiled-coil region" evidence="6">
    <location>
        <begin position="1021"/>
        <end position="1048"/>
    </location>
</feature>